<keyword evidence="4" id="KW-1185">Reference proteome</keyword>
<sequence>MDRVNGINERHDSQNGSAESDTGYTHVRKRIIICCDGTWQSSVSGERNVPSNVTRLCRHLARSEKRGDTLWQQIVWYDSGIGTGDLSKLDVNRQGATGAGLAINVIEAYSFIVSNYSPGDKIFCFGFSRGAYTARALVGLINDVGVCSPLDMQMFPVLYELYQANVPGNEQAKQKYERFKGDWMAGNPIEITLGEKDVGGQVKFMSCDRREIDDASRDVEVVGVWDTVGSLGVPDIPSFDLSFSRRDRASHEFHDVRLSDRTHHAFHALALDERRKPFTPTLWYVPFGQKRPTESSFKQVWFPGVHINIGGGSDDMLEEKKSDFEQIANITFAWMVEQVRRHLAFNEDSFVAAIKEQEHTLQALHGKDRPWPKSWTGKLYAATGTVWGKIAGSGEQAKVIAEPGWATGPIIDSYDEASRVVKSGGMQWRSPGETIVPKSATSDEVVRTNKLGLTDEWIHPCVFYRMLQLKDSAAPYEPPALYGWKRYDCDDRKNGWEWRKNGVKPPLKEYCIAPHPEDAKAPRNLERLVAEAGRATDYLEKLDKVYRGLV</sequence>
<feature type="compositionally biased region" description="Basic and acidic residues" evidence="1">
    <location>
        <begin position="1"/>
        <end position="13"/>
    </location>
</feature>
<evidence type="ECO:0000259" key="2">
    <source>
        <dbReference type="Pfam" id="PF09994"/>
    </source>
</evidence>
<feature type="domain" description="T6SS Phospholipase effector Tle1-like catalytic" evidence="2">
    <location>
        <begin position="29"/>
        <end position="338"/>
    </location>
</feature>
<dbReference type="PANTHER" id="PTHR33840">
    <property type="match status" value="1"/>
</dbReference>
<evidence type="ECO:0000313" key="3">
    <source>
        <dbReference type="EMBL" id="KAJ9660396.1"/>
    </source>
</evidence>
<comment type="caution">
    <text evidence="3">The sequence shown here is derived from an EMBL/GenBank/DDBJ whole genome shotgun (WGS) entry which is preliminary data.</text>
</comment>
<feature type="region of interest" description="Disordered" evidence="1">
    <location>
        <begin position="1"/>
        <end position="22"/>
    </location>
</feature>
<accession>A0ABQ9NMU7</accession>
<protein>
    <recommendedName>
        <fullName evidence="2">T6SS Phospholipase effector Tle1-like catalytic domain-containing protein</fullName>
    </recommendedName>
</protein>
<dbReference type="InterPro" id="IPR018712">
    <property type="entry name" value="Tle1-like_cat"/>
</dbReference>
<dbReference type="Pfam" id="PF09994">
    <property type="entry name" value="T6SS_Tle1-like_cat"/>
    <property type="match status" value="1"/>
</dbReference>
<name>A0ABQ9NMU7_9PEZI</name>
<dbReference type="Proteomes" id="UP001172684">
    <property type="component" value="Unassembled WGS sequence"/>
</dbReference>
<evidence type="ECO:0000256" key="1">
    <source>
        <dbReference type="SAM" id="MobiDB-lite"/>
    </source>
</evidence>
<reference evidence="3" key="1">
    <citation type="submission" date="2022-10" db="EMBL/GenBank/DDBJ databases">
        <title>Culturing micro-colonial fungi from biological soil crusts in the Mojave desert and describing Neophaeococcomyces mojavensis, and introducing the new genera and species Taxawa tesnikishii.</title>
        <authorList>
            <person name="Kurbessoian T."/>
            <person name="Stajich J.E."/>
        </authorList>
    </citation>
    <scope>NUCLEOTIDE SEQUENCE</scope>
    <source>
        <strain evidence="3">TK_1</strain>
    </source>
</reference>
<dbReference type="EMBL" id="JAPDRL010000066">
    <property type="protein sequence ID" value="KAJ9660396.1"/>
    <property type="molecule type" value="Genomic_DNA"/>
</dbReference>
<proteinExistence type="predicted"/>
<dbReference type="PANTHER" id="PTHR33840:SF16">
    <property type="entry name" value="DUF2235 DOMAIN-CONTAINING PROTEIN"/>
    <property type="match status" value="1"/>
</dbReference>
<gene>
    <name evidence="3" type="ORF">H2201_006977</name>
</gene>
<evidence type="ECO:0000313" key="4">
    <source>
        <dbReference type="Proteomes" id="UP001172684"/>
    </source>
</evidence>
<organism evidence="3 4">
    <name type="scientific">Coniosporium apollinis</name>
    <dbReference type="NCBI Taxonomy" id="61459"/>
    <lineage>
        <taxon>Eukaryota</taxon>
        <taxon>Fungi</taxon>
        <taxon>Dikarya</taxon>
        <taxon>Ascomycota</taxon>
        <taxon>Pezizomycotina</taxon>
        <taxon>Dothideomycetes</taxon>
        <taxon>Dothideomycetes incertae sedis</taxon>
        <taxon>Coniosporium</taxon>
    </lineage>
</organism>